<dbReference type="Gene3D" id="1.25.40.20">
    <property type="entry name" value="Ankyrin repeat-containing domain"/>
    <property type="match status" value="1"/>
</dbReference>
<sequence length="165" mass="17692">MNELQQAAFELRLNDLKRLTRNNAVLDGTLLAACSAHDPDPTNQIRVIRHLVQCGVSVNETDKNGVTPLHRAARFRSPVAAKELIASGADVNAVDKRTGSTPLHRAVTNTGAPATAGKGDRAIDLTRLLLSHGADARIKNKNGKMAIDYVKHAALKDVFAELNAS</sequence>
<dbReference type="RefSeq" id="WP_146371969.1">
    <property type="nucleotide sequence ID" value="NZ_SJPP01000001.1"/>
</dbReference>
<dbReference type="GO" id="GO:0004842">
    <property type="term" value="F:ubiquitin-protein transferase activity"/>
    <property type="evidence" value="ECO:0007669"/>
    <property type="project" value="TreeGrafter"/>
</dbReference>
<dbReference type="PROSITE" id="PS50088">
    <property type="entry name" value="ANK_REPEAT"/>
    <property type="match status" value="2"/>
</dbReference>
<dbReference type="GO" id="GO:0085020">
    <property type="term" value="P:protein K6-linked ubiquitination"/>
    <property type="evidence" value="ECO:0007669"/>
    <property type="project" value="TreeGrafter"/>
</dbReference>
<gene>
    <name evidence="4" type="ORF">CA54_35600</name>
</gene>
<dbReference type="PROSITE" id="PS50297">
    <property type="entry name" value="ANK_REP_REGION"/>
    <property type="match status" value="1"/>
</dbReference>
<dbReference type="InterPro" id="IPR002110">
    <property type="entry name" value="Ankyrin_rpt"/>
</dbReference>
<protein>
    <submittedName>
        <fullName evidence="4">Ankyrin repeats (3 copies)</fullName>
    </submittedName>
</protein>
<comment type="caution">
    <text evidence="4">The sequence shown here is derived from an EMBL/GenBank/DDBJ whole genome shotgun (WGS) entry which is preliminary data.</text>
</comment>
<accession>A0A5C6BTA3</accession>
<dbReference type="SUPFAM" id="SSF48403">
    <property type="entry name" value="Ankyrin repeat"/>
    <property type="match status" value="1"/>
</dbReference>
<proteinExistence type="predicted"/>
<evidence type="ECO:0000256" key="3">
    <source>
        <dbReference type="PROSITE-ProRule" id="PRU00023"/>
    </source>
</evidence>
<reference evidence="4 5" key="1">
    <citation type="submission" date="2019-02" db="EMBL/GenBank/DDBJ databases">
        <title>Deep-cultivation of Planctomycetes and their phenomic and genomic characterization uncovers novel biology.</title>
        <authorList>
            <person name="Wiegand S."/>
            <person name="Jogler M."/>
            <person name="Boedeker C."/>
            <person name="Pinto D."/>
            <person name="Vollmers J."/>
            <person name="Rivas-Marin E."/>
            <person name="Kohn T."/>
            <person name="Peeters S.H."/>
            <person name="Heuer A."/>
            <person name="Rast P."/>
            <person name="Oberbeckmann S."/>
            <person name="Bunk B."/>
            <person name="Jeske O."/>
            <person name="Meyerdierks A."/>
            <person name="Storesund J.E."/>
            <person name="Kallscheuer N."/>
            <person name="Luecker S."/>
            <person name="Lage O.M."/>
            <person name="Pohl T."/>
            <person name="Merkel B.J."/>
            <person name="Hornburger P."/>
            <person name="Mueller R.-W."/>
            <person name="Bruemmer F."/>
            <person name="Labrenz M."/>
            <person name="Spormann A.M."/>
            <person name="Op Den Camp H."/>
            <person name="Overmann J."/>
            <person name="Amann R."/>
            <person name="Jetten M.S.M."/>
            <person name="Mascher T."/>
            <person name="Medema M.H."/>
            <person name="Devos D.P."/>
            <person name="Kaster A.-K."/>
            <person name="Ovreas L."/>
            <person name="Rohde M."/>
            <person name="Galperin M.Y."/>
            <person name="Jogler C."/>
        </authorList>
    </citation>
    <scope>NUCLEOTIDE SEQUENCE [LARGE SCALE GENOMIC DNA]</scope>
    <source>
        <strain evidence="4 5">CA54</strain>
    </source>
</reference>
<keyword evidence="2 3" id="KW-0040">ANK repeat</keyword>
<dbReference type="InterPro" id="IPR036770">
    <property type="entry name" value="Ankyrin_rpt-contain_sf"/>
</dbReference>
<name>A0A5C6BTA3_9PLAN</name>
<evidence type="ECO:0000313" key="5">
    <source>
        <dbReference type="Proteomes" id="UP000320735"/>
    </source>
</evidence>
<evidence type="ECO:0000256" key="2">
    <source>
        <dbReference type="ARBA" id="ARBA00023043"/>
    </source>
</evidence>
<dbReference type="Proteomes" id="UP000320735">
    <property type="component" value="Unassembled WGS sequence"/>
</dbReference>
<dbReference type="SMART" id="SM00248">
    <property type="entry name" value="ANK"/>
    <property type="match status" value="3"/>
</dbReference>
<dbReference type="PANTHER" id="PTHR24171:SF11">
    <property type="entry name" value="26S PROTEASOME NON-ATPASE REGULATORY SUBUNIT 10"/>
    <property type="match status" value="1"/>
</dbReference>
<evidence type="ECO:0000313" key="4">
    <source>
        <dbReference type="EMBL" id="TWU14691.1"/>
    </source>
</evidence>
<keyword evidence="5" id="KW-1185">Reference proteome</keyword>
<feature type="repeat" description="ANK" evidence="3">
    <location>
        <begin position="98"/>
        <end position="141"/>
    </location>
</feature>
<dbReference type="Pfam" id="PF12796">
    <property type="entry name" value="Ank_2"/>
    <property type="match status" value="1"/>
</dbReference>
<dbReference type="AlphaFoldDB" id="A0A5C6BTA3"/>
<organism evidence="4 5">
    <name type="scientific">Symmachiella macrocystis</name>
    <dbReference type="NCBI Taxonomy" id="2527985"/>
    <lineage>
        <taxon>Bacteria</taxon>
        <taxon>Pseudomonadati</taxon>
        <taxon>Planctomycetota</taxon>
        <taxon>Planctomycetia</taxon>
        <taxon>Planctomycetales</taxon>
        <taxon>Planctomycetaceae</taxon>
        <taxon>Symmachiella</taxon>
    </lineage>
</organism>
<evidence type="ECO:0000256" key="1">
    <source>
        <dbReference type="ARBA" id="ARBA00022737"/>
    </source>
</evidence>
<keyword evidence="1" id="KW-0677">Repeat</keyword>
<dbReference type="EMBL" id="SJPP01000001">
    <property type="protein sequence ID" value="TWU14691.1"/>
    <property type="molecule type" value="Genomic_DNA"/>
</dbReference>
<dbReference type="PANTHER" id="PTHR24171">
    <property type="entry name" value="ANKYRIN REPEAT DOMAIN-CONTAINING PROTEIN 39-RELATED"/>
    <property type="match status" value="1"/>
</dbReference>
<dbReference type="OrthoDB" id="928522at2"/>
<feature type="repeat" description="ANK" evidence="3">
    <location>
        <begin position="64"/>
        <end position="96"/>
    </location>
</feature>